<reference evidence="1" key="1">
    <citation type="submission" date="2021-01" db="EMBL/GenBank/DDBJ databases">
        <title>Whole genome shotgun sequence of Actinoplanes ferrugineus NBRC 15555.</title>
        <authorList>
            <person name="Komaki H."/>
            <person name="Tamura T."/>
        </authorList>
    </citation>
    <scope>NUCLEOTIDE SEQUENCE</scope>
    <source>
        <strain evidence="1">NBRC 15555</strain>
    </source>
</reference>
<evidence type="ECO:0000313" key="2">
    <source>
        <dbReference type="Proteomes" id="UP000598174"/>
    </source>
</evidence>
<accession>A0A919J8L6</accession>
<gene>
    <name evidence="1" type="ORF">Afe05nite_86960</name>
</gene>
<dbReference type="EMBL" id="BOMM01000104">
    <property type="protein sequence ID" value="GIE16856.1"/>
    <property type="molecule type" value="Genomic_DNA"/>
</dbReference>
<protein>
    <submittedName>
        <fullName evidence="1">Uncharacterized protein</fullName>
    </submittedName>
</protein>
<dbReference type="AlphaFoldDB" id="A0A919J8L6"/>
<evidence type="ECO:0000313" key="1">
    <source>
        <dbReference type="EMBL" id="GIE16856.1"/>
    </source>
</evidence>
<comment type="caution">
    <text evidence="1">The sequence shown here is derived from an EMBL/GenBank/DDBJ whole genome shotgun (WGS) entry which is preliminary data.</text>
</comment>
<proteinExistence type="predicted"/>
<name>A0A919J8L6_9ACTN</name>
<dbReference type="RefSeq" id="WP_203823180.1">
    <property type="nucleotide sequence ID" value="NZ_BAAABP010000005.1"/>
</dbReference>
<organism evidence="1 2">
    <name type="scientific">Paractinoplanes ferrugineus</name>
    <dbReference type="NCBI Taxonomy" id="113564"/>
    <lineage>
        <taxon>Bacteria</taxon>
        <taxon>Bacillati</taxon>
        <taxon>Actinomycetota</taxon>
        <taxon>Actinomycetes</taxon>
        <taxon>Micromonosporales</taxon>
        <taxon>Micromonosporaceae</taxon>
        <taxon>Paractinoplanes</taxon>
    </lineage>
</organism>
<dbReference type="Proteomes" id="UP000598174">
    <property type="component" value="Unassembled WGS sequence"/>
</dbReference>
<keyword evidence="2" id="KW-1185">Reference proteome</keyword>
<sequence>MSETRTEWAARYHRYDGTSTIHPAFGDRVHAEMLADGKMSHLVTLNEPTRREGGVESVWVVSREVTVADDYTKTIGPWQAARPGRVWA</sequence>